<comment type="caution">
    <text evidence="2">The sequence shown here is derived from an EMBL/GenBank/DDBJ whole genome shotgun (WGS) entry which is preliminary data.</text>
</comment>
<dbReference type="PANTHER" id="PTHR12110">
    <property type="entry name" value="HYDROXYPYRUVATE ISOMERASE"/>
    <property type="match status" value="1"/>
</dbReference>
<organism evidence="2 3">
    <name type="scientific">Anaerobaca lacustris</name>
    <dbReference type="NCBI Taxonomy" id="3044600"/>
    <lineage>
        <taxon>Bacteria</taxon>
        <taxon>Pseudomonadati</taxon>
        <taxon>Planctomycetota</taxon>
        <taxon>Phycisphaerae</taxon>
        <taxon>Sedimentisphaerales</taxon>
        <taxon>Anaerobacaceae</taxon>
        <taxon>Anaerobaca</taxon>
    </lineage>
</organism>
<proteinExistence type="predicted"/>
<name>A0AAW6TVQ3_9BACT</name>
<dbReference type="SUPFAM" id="SSF51658">
    <property type="entry name" value="Xylose isomerase-like"/>
    <property type="match status" value="1"/>
</dbReference>
<dbReference type="InterPro" id="IPR036237">
    <property type="entry name" value="Xyl_isomerase-like_sf"/>
</dbReference>
<evidence type="ECO:0000259" key="1">
    <source>
        <dbReference type="Pfam" id="PF01261"/>
    </source>
</evidence>
<dbReference type="GO" id="GO:0016853">
    <property type="term" value="F:isomerase activity"/>
    <property type="evidence" value="ECO:0007669"/>
    <property type="project" value="UniProtKB-KW"/>
</dbReference>
<dbReference type="Proteomes" id="UP001431776">
    <property type="component" value="Unassembled WGS sequence"/>
</dbReference>
<gene>
    <name evidence="2" type="ORF">QJ522_11755</name>
</gene>
<dbReference type="Pfam" id="PF01261">
    <property type="entry name" value="AP_endonuc_2"/>
    <property type="match status" value="1"/>
</dbReference>
<evidence type="ECO:0000313" key="3">
    <source>
        <dbReference type="Proteomes" id="UP001431776"/>
    </source>
</evidence>
<sequence>MRFALCNEMFEGRPMAEVAKIARRLGYHGLEIAPFTLAPSATEVTAAQRKETRQVIEDHGLECVGLHWLFAGPTGLHMTTPDEATWTRTRDYLAALLDLCSDLGGKVLVLGSPKQRSLVAGQTYAGAWQRAADLLGSVLDKAGDLGLTIALEPLSPVETDFINTVEDGMKLVRQVNHPSLKIHLDVKAMCSEARPVPEIIRSVTADEIGHFHVNDANLYGPGMGEVDYAPIAEAIDEVGWDQWLSVEVFKYDPDPETIAQRSIDYLHKFWP</sequence>
<dbReference type="InterPro" id="IPR013022">
    <property type="entry name" value="Xyl_isomerase-like_TIM-brl"/>
</dbReference>
<dbReference type="RefSeq" id="WP_349245130.1">
    <property type="nucleotide sequence ID" value="NZ_JASCXX010000012.1"/>
</dbReference>
<dbReference type="InterPro" id="IPR050312">
    <property type="entry name" value="IolE/XylAMocC-like"/>
</dbReference>
<keyword evidence="2" id="KW-0413">Isomerase</keyword>
<dbReference type="EMBL" id="JASCXX010000012">
    <property type="protein sequence ID" value="MDI6449722.1"/>
    <property type="molecule type" value="Genomic_DNA"/>
</dbReference>
<dbReference type="AlphaFoldDB" id="A0AAW6TVQ3"/>
<dbReference type="Gene3D" id="3.20.20.150">
    <property type="entry name" value="Divalent-metal-dependent TIM barrel enzymes"/>
    <property type="match status" value="1"/>
</dbReference>
<feature type="domain" description="Xylose isomerase-like TIM barrel" evidence="1">
    <location>
        <begin position="21"/>
        <end position="267"/>
    </location>
</feature>
<evidence type="ECO:0000313" key="2">
    <source>
        <dbReference type="EMBL" id="MDI6449722.1"/>
    </source>
</evidence>
<protein>
    <submittedName>
        <fullName evidence="2">Sugar phosphate isomerase/epimerase family protein</fullName>
    </submittedName>
</protein>
<reference evidence="2" key="1">
    <citation type="submission" date="2023-05" db="EMBL/GenBank/DDBJ databases">
        <title>Anaerotaeda fermentans gen. nov., sp. nov., a novel anaerobic planctomycete of the new family within the order Sedimentisphaerales isolated from Taman Peninsula, Russia.</title>
        <authorList>
            <person name="Khomyakova M.A."/>
            <person name="Merkel A.Y."/>
            <person name="Slobodkin A.I."/>
        </authorList>
    </citation>
    <scope>NUCLEOTIDE SEQUENCE</scope>
    <source>
        <strain evidence="2">M17dextr</strain>
    </source>
</reference>
<keyword evidence="3" id="KW-1185">Reference proteome</keyword>
<dbReference type="PANTHER" id="PTHR12110:SF21">
    <property type="entry name" value="XYLOSE ISOMERASE-LIKE TIM BARREL DOMAIN-CONTAINING PROTEIN"/>
    <property type="match status" value="1"/>
</dbReference>
<accession>A0AAW6TVQ3</accession>